<accession>A0A318KXK1</accession>
<feature type="signal peptide" evidence="2">
    <location>
        <begin position="1"/>
        <end position="22"/>
    </location>
</feature>
<evidence type="ECO:0000259" key="3">
    <source>
        <dbReference type="Pfam" id="PF13406"/>
    </source>
</evidence>
<comment type="caution">
    <text evidence="4">The sequence shown here is derived from an EMBL/GenBank/DDBJ whole genome shotgun (WGS) entry which is preliminary data.</text>
</comment>
<proteinExistence type="predicted"/>
<evidence type="ECO:0000256" key="2">
    <source>
        <dbReference type="SAM" id="SignalP"/>
    </source>
</evidence>
<feature type="domain" description="Transglycosylase SLT" evidence="3">
    <location>
        <begin position="32"/>
        <end position="320"/>
    </location>
</feature>
<dbReference type="InterPro" id="IPR031304">
    <property type="entry name" value="SLT_2"/>
</dbReference>
<evidence type="ECO:0000256" key="1">
    <source>
        <dbReference type="PIRSR" id="PIRSR611757-1"/>
    </source>
</evidence>
<feature type="chain" id="PRO_5016308996" evidence="2">
    <location>
        <begin position="23"/>
        <end position="331"/>
    </location>
</feature>
<dbReference type="NCBIfam" id="TIGR02282">
    <property type="entry name" value="MltB"/>
    <property type="match status" value="1"/>
</dbReference>
<dbReference type="RefSeq" id="WP_245906875.1">
    <property type="nucleotide sequence ID" value="NZ_DAIPEO010000381.1"/>
</dbReference>
<keyword evidence="2" id="KW-0732">Signal</keyword>
<evidence type="ECO:0000313" key="4">
    <source>
        <dbReference type="EMBL" id="PXX77963.1"/>
    </source>
</evidence>
<dbReference type="Proteomes" id="UP000247555">
    <property type="component" value="Unassembled WGS sequence"/>
</dbReference>
<dbReference type="Pfam" id="PF13406">
    <property type="entry name" value="SLT_2"/>
    <property type="match status" value="1"/>
</dbReference>
<name>A0A318KXK1_9NEIS</name>
<dbReference type="PANTHER" id="PTHR30163">
    <property type="entry name" value="MEMBRANE-BOUND LYTIC MUREIN TRANSGLYCOSYLASE B"/>
    <property type="match status" value="1"/>
</dbReference>
<dbReference type="GO" id="GO:0009253">
    <property type="term" value="P:peptidoglycan catabolic process"/>
    <property type="evidence" value="ECO:0007669"/>
    <property type="project" value="TreeGrafter"/>
</dbReference>
<gene>
    <name evidence="4" type="ORF">DFR34_11451</name>
</gene>
<dbReference type="InterPro" id="IPR043426">
    <property type="entry name" value="MltB-like"/>
</dbReference>
<protein>
    <submittedName>
        <fullName evidence="4">Membrane-bound lytic murein transglycosylase B</fullName>
    </submittedName>
</protein>
<feature type="active site" evidence="1">
    <location>
        <position position="123"/>
    </location>
</feature>
<dbReference type="FunFam" id="1.10.8.350:FF:000001">
    <property type="entry name" value="Lytic murein transglycosylase B"/>
    <property type="match status" value="1"/>
</dbReference>
<dbReference type="EMBL" id="QJKI01000014">
    <property type="protein sequence ID" value="PXX77963.1"/>
    <property type="molecule type" value="Genomic_DNA"/>
</dbReference>
<reference evidence="4 5" key="1">
    <citation type="submission" date="2018-05" db="EMBL/GenBank/DDBJ databases">
        <title>Genomic Encyclopedia of Type Strains, Phase IV (KMG-IV): sequencing the most valuable type-strain genomes for metagenomic binning, comparative biology and taxonomic classification.</title>
        <authorList>
            <person name="Goeker M."/>
        </authorList>
    </citation>
    <scope>NUCLEOTIDE SEQUENCE [LARGE SCALE GENOMIC DNA]</scope>
    <source>
        <strain evidence="4 5">DSM 29661</strain>
    </source>
</reference>
<dbReference type="AlphaFoldDB" id="A0A318KXK1"/>
<dbReference type="Gene3D" id="1.10.8.350">
    <property type="entry name" value="Bacterial muramidase"/>
    <property type="match status" value="1"/>
</dbReference>
<dbReference type="SUPFAM" id="SSF53955">
    <property type="entry name" value="Lysozyme-like"/>
    <property type="match status" value="1"/>
</dbReference>
<organism evidence="4 5">
    <name type="scientific">Rivihabitans pingtungensis</name>
    <dbReference type="NCBI Taxonomy" id="1054498"/>
    <lineage>
        <taxon>Bacteria</taxon>
        <taxon>Pseudomonadati</taxon>
        <taxon>Pseudomonadota</taxon>
        <taxon>Betaproteobacteria</taxon>
        <taxon>Neisseriales</taxon>
        <taxon>Aquaspirillaceae</taxon>
        <taxon>Rivihabitans</taxon>
    </lineage>
</organism>
<dbReference type="InterPro" id="IPR011757">
    <property type="entry name" value="Lytic_transglycosylase_MltB"/>
</dbReference>
<dbReference type="CDD" id="cd13399">
    <property type="entry name" value="Slt35-like"/>
    <property type="match status" value="1"/>
</dbReference>
<dbReference type="Gene3D" id="1.10.530.10">
    <property type="match status" value="1"/>
</dbReference>
<keyword evidence="5" id="KW-1185">Reference proteome</keyword>
<dbReference type="InterPro" id="IPR023346">
    <property type="entry name" value="Lysozyme-like_dom_sf"/>
</dbReference>
<sequence>MLKRLSLAASLLIALGQAPAHAASLAGRADVDAYIDQISRQHGLNRDEVRATLLAADTKPSILAIFDKPSTARPWYRFRPSFVNDGLARQGAAFWAKHAELLQSASQIYGVDPAMIVAIIGMETGYGRNTGSFRVLDALATVAFDYPRRASYFQQELTEFLLLAKEERRDPTEFKGSYAGAMGWPQFMPSSFRKWAVDGDADGHRDIWGNPADVIASVAYYFQQHGWQRGGEMVVAATAPKDLADRLAQDKFNLHYTVAELRAMGVTPGGAVDEQARAVLFPLEVAPGEVEYWLGLQNFYTVTRYNKSTLYAMAAHQLADAIRQRRQPGAQ</sequence>
<evidence type="ECO:0000313" key="5">
    <source>
        <dbReference type="Proteomes" id="UP000247555"/>
    </source>
</evidence>
<dbReference type="PANTHER" id="PTHR30163:SF9">
    <property type="entry name" value="MEMBRANE-BOUND LYTIC MUREIN TRANSGLYCOSYLASE B"/>
    <property type="match status" value="1"/>
</dbReference>
<dbReference type="GO" id="GO:0008933">
    <property type="term" value="F:peptidoglycan lytic transglycosylase activity"/>
    <property type="evidence" value="ECO:0007669"/>
    <property type="project" value="TreeGrafter"/>
</dbReference>